<evidence type="ECO:0008006" key="3">
    <source>
        <dbReference type="Google" id="ProtNLM"/>
    </source>
</evidence>
<dbReference type="Gene3D" id="3.80.10.10">
    <property type="entry name" value="Ribonuclease Inhibitor"/>
    <property type="match status" value="1"/>
</dbReference>
<evidence type="ECO:0000313" key="2">
    <source>
        <dbReference type="Proteomes" id="UP001558534"/>
    </source>
</evidence>
<dbReference type="RefSeq" id="WP_368636536.1">
    <property type="nucleotide sequence ID" value="NZ_JBFRHK010000005.1"/>
</dbReference>
<dbReference type="InterPro" id="IPR032675">
    <property type="entry name" value="LRR_dom_sf"/>
</dbReference>
<reference evidence="1 2" key="1">
    <citation type="submission" date="2024-07" db="EMBL/GenBank/DDBJ databases">
        <title>Characterization of a bacterium isolated from hydrolysated instant sea cucumber by whole-genome sequencing and metabolomics.</title>
        <authorList>
            <person name="Luo X."/>
            <person name="Zhang Z."/>
            <person name="Zheng Z."/>
            <person name="Zhang W."/>
            <person name="Ming T."/>
            <person name="Jiao L."/>
            <person name="Su X."/>
            <person name="Kong F."/>
            <person name="Xu J."/>
        </authorList>
    </citation>
    <scope>NUCLEOTIDE SEQUENCE [LARGE SCALE GENOMIC DNA]</scope>
    <source>
        <strain evidence="1 2">XL-2024</strain>
    </source>
</reference>
<dbReference type="Proteomes" id="UP001558534">
    <property type="component" value="Unassembled WGS sequence"/>
</dbReference>
<dbReference type="EMBL" id="JBFRHK010000005">
    <property type="protein sequence ID" value="MEX3745669.1"/>
    <property type="molecule type" value="Genomic_DNA"/>
</dbReference>
<organism evidence="1 2">
    <name type="scientific">Lysinibacillus xylanilyticus</name>
    <dbReference type="NCBI Taxonomy" id="582475"/>
    <lineage>
        <taxon>Bacteria</taxon>
        <taxon>Bacillati</taxon>
        <taxon>Bacillota</taxon>
        <taxon>Bacilli</taxon>
        <taxon>Bacillales</taxon>
        <taxon>Bacillaceae</taxon>
        <taxon>Lysinibacillus</taxon>
    </lineage>
</organism>
<keyword evidence="2" id="KW-1185">Reference proteome</keyword>
<sequence length="284" mass="33290">MMRIYHFNDSVIKIDPRYLEEGVRVAEEEQFESINISAFVDDVDFKCDLDLAPLKDKKFIKHLAIDNNFKLKSVANIEALYSLVNMIDFKVSLQIPIDFSRLKQLEELYLFNSCYEHLETLTNLKSLYIFRYSKQNCHELRTLKELVYLRLSGSKKLESLEGVEELENLETCWLAKNNFLSKANSISKLSRLEWLHVEGCKNLMDYSFLNDNGSIKKLLISDLASLEFVRTMRALETINFWNCKSGDLTPLLECLTLKEVSFHPEKRHYSHKRDTINNLLKNKN</sequence>
<accession>A0ABV3VXN7</accession>
<dbReference type="SUPFAM" id="SSF52058">
    <property type="entry name" value="L domain-like"/>
    <property type="match status" value="1"/>
</dbReference>
<gene>
    <name evidence="1" type="ORF">AB1300_11035</name>
</gene>
<proteinExistence type="predicted"/>
<comment type="caution">
    <text evidence="1">The sequence shown here is derived from an EMBL/GenBank/DDBJ whole genome shotgun (WGS) entry which is preliminary data.</text>
</comment>
<protein>
    <recommendedName>
        <fullName evidence="3">Internalin</fullName>
    </recommendedName>
</protein>
<name>A0ABV3VXN7_9BACI</name>
<evidence type="ECO:0000313" key="1">
    <source>
        <dbReference type="EMBL" id="MEX3745669.1"/>
    </source>
</evidence>